<reference evidence="1" key="1">
    <citation type="submission" date="2022-01" db="EMBL/GenBank/DDBJ databases">
        <authorList>
            <person name="Wang Y."/>
        </authorList>
    </citation>
    <scope>NUCLEOTIDE SEQUENCE</scope>
    <source>
        <strain evidence="1">WB101</strain>
    </source>
</reference>
<evidence type="ECO:0000313" key="2">
    <source>
        <dbReference type="Proteomes" id="UP001165366"/>
    </source>
</evidence>
<keyword evidence="2" id="KW-1185">Reference proteome</keyword>
<gene>
    <name evidence="1" type="ORF">L6773_13280</name>
</gene>
<comment type="caution">
    <text evidence="1">The sequence shown here is derived from an EMBL/GenBank/DDBJ whole genome shotgun (WGS) entry which is preliminary data.</text>
</comment>
<organism evidence="1 2">
    <name type="scientific">Rhodohalobacter sulfatireducens</name>
    <dbReference type="NCBI Taxonomy" id="2911366"/>
    <lineage>
        <taxon>Bacteria</taxon>
        <taxon>Pseudomonadati</taxon>
        <taxon>Balneolota</taxon>
        <taxon>Balneolia</taxon>
        <taxon>Balneolales</taxon>
        <taxon>Balneolaceae</taxon>
        <taxon>Rhodohalobacter</taxon>
    </lineage>
</organism>
<protein>
    <submittedName>
        <fullName evidence="1">DinB family protein</fullName>
    </submittedName>
</protein>
<sequence>MAKTYSYDEMLDLINKDLDRIDNFFEIPNDLISLKPEPDSWSACEIIQHICKFNGLYVEQIDKALESGEMLKANGQQFKPRFIFRQFIRFLEPPYKLKTKTIAPMYPNNTGEINPEKPIQNLKESNLQISKRIEDYRDQQLDLNNIKGKNPVLQWVSMSLIEFILILEAHQRRHFWQLEQTLLRLSGNKY</sequence>
<dbReference type="Gene3D" id="1.20.120.450">
    <property type="entry name" value="dinb family like domain"/>
    <property type="match status" value="1"/>
</dbReference>
<dbReference type="Proteomes" id="UP001165366">
    <property type="component" value="Unassembled WGS sequence"/>
</dbReference>
<dbReference type="EMBL" id="JAKLWS010000017">
    <property type="protein sequence ID" value="MCG2589545.1"/>
    <property type="molecule type" value="Genomic_DNA"/>
</dbReference>
<dbReference type="SUPFAM" id="SSF109854">
    <property type="entry name" value="DinB/YfiT-like putative metalloenzymes"/>
    <property type="match status" value="1"/>
</dbReference>
<accession>A0ABS9KFF7</accession>
<dbReference type="InterPro" id="IPR034660">
    <property type="entry name" value="DinB/YfiT-like"/>
</dbReference>
<evidence type="ECO:0000313" key="1">
    <source>
        <dbReference type="EMBL" id="MCG2589545.1"/>
    </source>
</evidence>
<dbReference type="RefSeq" id="WP_237854905.1">
    <property type="nucleotide sequence ID" value="NZ_JAKLWS010000017.1"/>
</dbReference>
<proteinExistence type="predicted"/>
<reference evidence="1" key="2">
    <citation type="submission" date="2024-05" db="EMBL/GenBank/DDBJ databases">
        <title>Rhodohalobacter halophilus gen. nov., sp. nov., a moderately halophilic member of the family Balneolaceae.</title>
        <authorList>
            <person name="Xia J."/>
        </authorList>
    </citation>
    <scope>NUCLEOTIDE SEQUENCE</scope>
    <source>
        <strain evidence="1">WB101</strain>
    </source>
</reference>
<name>A0ABS9KFF7_9BACT</name>